<proteinExistence type="predicted"/>
<protein>
    <recommendedName>
        <fullName evidence="3">Alpha/beta hydrolase</fullName>
    </recommendedName>
</protein>
<dbReference type="Gene3D" id="3.40.50.1820">
    <property type="entry name" value="alpha/beta hydrolase"/>
    <property type="match status" value="1"/>
</dbReference>
<evidence type="ECO:0000256" key="1">
    <source>
        <dbReference type="SAM" id="MobiDB-lite"/>
    </source>
</evidence>
<sequence length="263" mass="29349">VSPPWGFVFKDWAGEPVDVIVYIPNGAHKNTDILMVVPGASRDTQRFHASWLSLAKEDTFVVVTIGASKKYFPDEYSYNAGNVIDEGGNLVAADKWLFNAIEKIFNRVKEKYGFQTEKFHLFGHSAGGGFVHRYMLFMTDAPVVKAVAANPAFVTLPDNAVGYPFGLKNIPIDNTMISRWLEKDMAIVLGADDTGPRSKPLSNGSRARKQGPNCLSRGKRLFRDAKKEAKKREVNFGWSLNIVPRIGHDNRLIAPHARKLLFN</sequence>
<feature type="region of interest" description="Disordered" evidence="1">
    <location>
        <begin position="196"/>
        <end position="215"/>
    </location>
</feature>
<dbReference type="AlphaFoldDB" id="A0A381ND69"/>
<accession>A0A381ND69</accession>
<dbReference type="SUPFAM" id="SSF53474">
    <property type="entry name" value="alpha/beta-Hydrolases"/>
    <property type="match status" value="1"/>
</dbReference>
<feature type="non-terminal residue" evidence="2">
    <location>
        <position position="1"/>
    </location>
</feature>
<evidence type="ECO:0000313" key="2">
    <source>
        <dbReference type="EMBL" id="SUZ52512.1"/>
    </source>
</evidence>
<evidence type="ECO:0008006" key="3">
    <source>
        <dbReference type="Google" id="ProtNLM"/>
    </source>
</evidence>
<organism evidence="2">
    <name type="scientific">marine metagenome</name>
    <dbReference type="NCBI Taxonomy" id="408172"/>
    <lineage>
        <taxon>unclassified sequences</taxon>
        <taxon>metagenomes</taxon>
        <taxon>ecological metagenomes</taxon>
    </lineage>
</organism>
<name>A0A381ND69_9ZZZZ</name>
<gene>
    <name evidence="2" type="ORF">METZ01_LOCUS5366</name>
</gene>
<reference evidence="2" key="1">
    <citation type="submission" date="2018-05" db="EMBL/GenBank/DDBJ databases">
        <authorList>
            <person name="Lanie J.A."/>
            <person name="Ng W.-L."/>
            <person name="Kazmierczak K.M."/>
            <person name="Andrzejewski T.M."/>
            <person name="Davidsen T.M."/>
            <person name="Wayne K.J."/>
            <person name="Tettelin H."/>
            <person name="Glass J.I."/>
            <person name="Rusch D."/>
            <person name="Podicherti R."/>
            <person name="Tsui H.-C.T."/>
            <person name="Winkler M.E."/>
        </authorList>
    </citation>
    <scope>NUCLEOTIDE SEQUENCE</scope>
</reference>
<dbReference type="InterPro" id="IPR029058">
    <property type="entry name" value="AB_hydrolase_fold"/>
</dbReference>
<dbReference type="EMBL" id="UINC01000277">
    <property type="protein sequence ID" value="SUZ52512.1"/>
    <property type="molecule type" value="Genomic_DNA"/>
</dbReference>